<protein>
    <submittedName>
        <fullName evidence="1">Uncharacterized protein</fullName>
    </submittedName>
</protein>
<dbReference type="AlphaFoldDB" id="A0A0F9RDR5"/>
<proteinExistence type="predicted"/>
<dbReference type="EMBL" id="LAZR01003716">
    <property type="protein sequence ID" value="KKN15403.1"/>
    <property type="molecule type" value="Genomic_DNA"/>
</dbReference>
<reference evidence="1" key="1">
    <citation type="journal article" date="2015" name="Nature">
        <title>Complex archaea that bridge the gap between prokaryotes and eukaryotes.</title>
        <authorList>
            <person name="Spang A."/>
            <person name="Saw J.H."/>
            <person name="Jorgensen S.L."/>
            <person name="Zaremba-Niedzwiedzka K."/>
            <person name="Martijn J."/>
            <person name="Lind A.E."/>
            <person name="van Eijk R."/>
            <person name="Schleper C."/>
            <person name="Guy L."/>
            <person name="Ettema T.J."/>
        </authorList>
    </citation>
    <scope>NUCLEOTIDE SEQUENCE</scope>
</reference>
<accession>A0A0F9RDR5</accession>
<organism evidence="1">
    <name type="scientific">marine sediment metagenome</name>
    <dbReference type="NCBI Taxonomy" id="412755"/>
    <lineage>
        <taxon>unclassified sequences</taxon>
        <taxon>metagenomes</taxon>
        <taxon>ecological metagenomes</taxon>
    </lineage>
</organism>
<name>A0A0F9RDR5_9ZZZZ</name>
<comment type="caution">
    <text evidence="1">The sequence shown here is derived from an EMBL/GenBank/DDBJ whole genome shotgun (WGS) entry which is preliminary data.</text>
</comment>
<sequence length="53" mass="6009">MTACEDCGVTLWAHNESPSEIHDQCVPCWLKGEEAKKANPGYVTLIKAEYERR</sequence>
<evidence type="ECO:0000313" key="1">
    <source>
        <dbReference type="EMBL" id="KKN15403.1"/>
    </source>
</evidence>
<gene>
    <name evidence="1" type="ORF">LCGC14_0986450</name>
</gene>